<protein>
    <submittedName>
        <fullName evidence="1">Uncharacterized protein UPF0489</fullName>
    </submittedName>
</protein>
<sequence length="245" mass="28067">MFDHDYRVSFPERRVFVSRNHQWAFAAWAMARNRDWTIAPTTLLHVDAHLDDTWDGVVVPGLHEMKEIDDYMNVAAGLEIDNFIWAGFAARTINRIVYVCPKDNDASDPFDLSEWDLNGEQLKPIKQLLEERDYTGLRFESIAALRQSIQADADAREEMFPLPGSVILDLDLDVFKANLIDPLDPSLKPDWQIKEELSFLRDLYPYDLISVALSPSFCGGEENCARLYGLFLECFGLDPSMAEAW</sequence>
<evidence type="ECO:0000313" key="2">
    <source>
        <dbReference type="Proteomes" id="UP000256869"/>
    </source>
</evidence>
<name>A0A3D9HYY2_9BACL</name>
<dbReference type="EMBL" id="QRDY01000022">
    <property type="protein sequence ID" value="RED54683.1"/>
    <property type="molecule type" value="Genomic_DNA"/>
</dbReference>
<dbReference type="OrthoDB" id="1240928at2"/>
<dbReference type="Pfam" id="PF12640">
    <property type="entry name" value="UPF0489"/>
    <property type="match status" value="1"/>
</dbReference>
<dbReference type="AlphaFoldDB" id="A0A3D9HYY2"/>
<comment type="caution">
    <text evidence="1">The sequence shown here is derived from an EMBL/GenBank/DDBJ whole genome shotgun (WGS) entry which is preliminary data.</text>
</comment>
<dbReference type="InterPro" id="IPR024131">
    <property type="entry name" value="UPF0489"/>
</dbReference>
<accession>A0A3D9HYY2</accession>
<reference evidence="1 2" key="1">
    <citation type="submission" date="2018-07" db="EMBL/GenBank/DDBJ databases">
        <title>Genomic Encyclopedia of Type Strains, Phase III (KMG-III): the genomes of soil and plant-associated and newly described type strains.</title>
        <authorList>
            <person name="Whitman W."/>
        </authorList>
    </citation>
    <scope>NUCLEOTIDE SEQUENCE [LARGE SCALE GENOMIC DNA]</scope>
    <source>
        <strain evidence="1 2">CECT 8236</strain>
    </source>
</reference>
<dbReference type="RefSeq" id="WP_115995219.1">
    <property type="nucleotide sequence ID" value="NZ_QRDY01000022.1"/>
</dbReference>
<gene>
    <name evidence="1" type="ORF">DFP95_1228</name>
</gene>
<evidence type="ECO:0000313" key="1">
    <source>
        <dbReference type="EMBL" id="RED54683.1"/>
    </source>
</evidence>
<organism evidence="1 2">
    <name type="scientific">Cohnella lupini</name>
    <dbReference type="NCBI Taxonomy" id="1294267"/>
    <lineage>
        <taxon>Bacteria</taxon>
        <taxon>Bacillati</taxon>
        <taxon>Bacillota</taxon>
        <taxon>Bacilli</taxon>
        <taxon>Bacillales</taxon>
        <taxon>Paenibacillaceae</taxon>
        <taxon>Cohnella</taxon>
    </lineage>
</organism>
<dbReference type="Proteomes" id="UP000256869">
    <property type="component" value="Unassembled WGS sequence"/>
</dbReference>
<keyword evidence="2" id="KW-1185">Reference proteome</keyword>
<proteinExistence type="predicted"/>